<dbReference type="GO" id="GO:0016757">
    <property type="term" value="F:glycosyltransferase activity"/>
    <property type="evidence" value="ECO:0007669"/>
    <property type="project" value="InterPro"/>
</dbReference>
<comment type="caution">
    <text evidence="2">The sequence shown here is derived from an EMBL/GenBank/DDBJ whole genome shotgun (WGS) entry which is preliminary data.</text>
</comment>
<dbReference type="InterPro" id="IPR050194">
    <property type="entry name" value="Glycosyltransferase_grp1"/>
</dbReference>
<dbReference type="CDD" id="cd03801">
    <property type="entry name" value="GT4_PimA-like"/>
    <property type="match status" value="1"/>
</dbReference>
<name>A0A9X1B843_9GAMM</name>
<keyword evidence="3" id="KW-1185">Reference proteome</keyword>
<evidence type="ECO:0000313" key="3">
    <source>
        <dbReference type="Proteomes" id="UP001138802"/>
    </source>
</evidence>
<dbReference type="SUPFAM" id="SSF53756">
    <property type="entry name" value="UDP-Glycosyltransferase/glycogen phosphorylase"/>
    <property type="match status" value="1"/>
</dbReference>
<dbReference type="Pfam" id="PF00534">
    <property type="entry name" value="Glycos_transf_1"/>
    <property type="match status" value="1"/>
</dbReference>
<dbReference type="RefSeq" id="WP_200386490.1">
    <property type="nucleotide sequence ID" value="NZ_NRSD01000002.1"/>
</dbReference>
<dbReference type="InterPro" id="IPR001296">
    <property type="entry name" value="Glyco_trans_1"/>
</dbReference>
<dbReference type="PANTHER" id="PTHR45947">
    <property type="entry name" value="SULFOQUINOVOSYL TRANSFERASE SQD2"/>
    <property type="match status" value="1"/>
</dbReference>
<dbReference type="PANTHER" id="PTHR45947:SF15">
    <property type="entry name" value="TEICHURONIC ACID BIOSYNTHESIS GLYCOSYLTRANSFERASE TUAC-RELATED"/>
    <property type="match status" value="1"/>
</dbReference>
<sequence>MTAHPSPAAPALAYLVSQYPAASHTFILREVRRLRQLGFRIDVASINRPDRSGAALAQEEREEEAVTYYVKADGVRGALSAHWATVRTRPGAYFKGLWGAARLGGTDLKRVVYALFYFVEAVMVGHWLTQRGFGHLHVHFATPAATVGLIAKRVFGIGFSMTVHGPDEFYDAPGYRLAEKIDGADFICCIGYYCRSQLMKLSAPAHWSKFEIAPLGVDPKAFSPRPFRAQPTPFEILCVGRLVPAKGQHVLIAALAQLVAEGRDLCLRLVGDGPDRAALEAQGQTLGVTRHLIFEGVVNQDRIRAIYAEADCFALASFAEGIPVVLMEAMAMEIPCVTTFITGHPELIRDGIDGLLVAPSDTQGLAAAIAALMDDPARRQQLGAAGRQRVIEHYDLEANTNRLAEILRHRLETTS</sequence>
<accession>A0A9X1B843</accession>
<reference evidence="2 3" key="1">
    <citation type="journal article" date="2020" name="Microorganisms">
        <title>Osmotic Adaptation and Compatible Solute Biosynthesis of Phototrophic Bacteria as Revealed from Genome Analyses.</title>
        <authorList>
            <person name="Imhoff J.F."/>
            <person name="Rahn T."/>
            <person name="Kunzel S."/>
            <person name="Keller A."/>
            <person name="Neulinger S.C."/>
        </authorList>
    </citation>
    <scope>NUCLEOTIDE SEQUENCE [LARGE SCALE GENOMIC DNA]</scope>
    <source>
        <strain evidence="2 3">DSM 21303</strain>
    </source>
</reference>
<dbReference type="Proteomes" id="UP001138802">
    <property type="component" value="Unassembled WGS sequence"/>
</dbReference>
<feature type="domain" description="Glycosyl transferase family 1" evidence="1">
    <location>
        <begin position="227"/>
        <end position="389"/>
    </location>
</feature>
<protein>
    <submittedName>
        <fullName evidence="2">Colanic acid biosynthesis glycosyltransferase WcaL</fullName>
    </submittedName>
</protein>
<dbReference type="EMBL" id="NRSD01000002">
    <property type="protein sequence ID" value="MBK1643685.1"/>
    <property type="molecule type" value="Genomic_DNA"/>
</dbReference>
<dbReference type="AlphaFoldDB" id="A0A9X1B843"/>
<evidence type="ECO:0000259" key="1">
    <source>
        <dbReference type="Pfam" id="PF00534"/>
    </source>
</evidence>
<evidence type="ECO:0000313" key="2">
    <source>
        <dbReference type="EMBL" id="MBK1643685.1"/>
    </source>
</evidence>
<dbReference type="Gene3D" id="3.40.50.2000">
    <property type="entry name" value="Glycogen Phosphorylase B"/>
    <property type="match status" value="2"/>
</dbReference>
<gene>
    <name evidence="2" type="ORF">CKO25_03215</name>
</gene>
<organism evidence="2 3">
    <name type="scientific">Thiocapsa imhoffii</name>
    <dbReference type="NCBI Taxonomy" id="382777"/>
    <lineage>
        <taxon>Bacteria</taxon>
        <taxon>Pseudomonadati</taxon>
        <taxon>Pseudomonadota</taxon>
        <taxon>Gammaproteobacteria</taxon>
        <taxon>Chromatiales</taxon>
        <taxon>Chromatiaceae</taxon>
        <taxon>Thiocapsa</taxon>
    </lineage>
</organism>
<proteinExistence type="predicted"/>